<dbReference type="EMBL" id="JACXJA010000006">
    <property type="protein sequence ID" value="MBD2861440.1"/>
    <property type="molecule type" value="Genomic_DNA"/>
</dbReference>
<evidence type="ECO:0000259" key="7">
    <source>
        <dbReference type="Pfam" id="PF07940"/>
    </source>
</evidence>
<dbReference type="InterPro" id="IPR012480">
    <property type="entry name" value="Hepar_II_III_C"/>
</dbReference>
<protein>
    <submittedName>
        <fullName evidence="8">Heparinase II/III family protein</fullName>
    </submittedName>
</protein>
<dbReference type="GO" id="GO:0042597">
    <property type="term" value="C:periplasmic space"/>
    <property type="evidence" value="ECO:0007669"/>
    <property type="project" value="UniProtKB-SubCell"/>
</dbReference>
<keyword evidence="4" id="KW-0456">Lyase</keyword>
<feature type="chain" id="PRO_5037219992" evidence="6">
    <location>
        <begin position="33"/>
        <end position="1306"/>
    </location>
</feature>
<dbReference type="Gene3D" id="2.60.120.260">
    <property type="entry name" value="Galactose-binding domain-like"/>
    <property type="match status" value="1"/>
</dbReference>
<comment type="subcellular location">
    <subcellularLocation>
        <location evidence="1">Periplasm</location>
    </subcellularLocation>
</comment>
<dbReference type="RefSeq" id="WP_190925479.1">
    <property type="nucleotide sequence ID" value="NZ_JACXJA010000006.1"/>
</dbReference>
<keyword evidence="9" id="KW-1185">Reference proteome</keyword>
<proteinExistence type="predicted"/>
<sequence>MSVSIRRPISVVLCLLMLVSAVSFTASQPALAAGSGVAEFIMPDTTVYRFGSAVPGQPTVTLAGDPNAAPKVTNATYGVKIESTLTAPSRTFEFQIAQAGNYIVKLGGMTGQDGGTADVSIDGVKASQYGFYSVTGKYPRPDLYVQELPLTAGTHTITLTVTGKGNGVGNGTGTVMYPHRLVLINSDQVTNSKTRRTYMTDAKMAAARQNVQQYDWAAALRDSVLAKADAFVALGYEGLWNLVPTQAIPRSYNTNQLTGNFSPVSGDLKSYGNYPWKADPLNDPWKITDPASGYKFPTNDFGAYYRSGLDEHGNFNPALADRTLLVNTLYPDKGPTWGVDDGYGWVDPQTNKRYTFIAYYAHWFAWYGSPANVNGALSHLQSAYVYTGDEKYAKAGAVLLDRVADVYPSLDVAEFSNAVYVNSHGGTGDGKAVGSIWETSLVKVFIGAYDAFFTAFDAPDVVAFLQAKGQQYKLPLKSSGTEIRRNIEDGILRQVQPGMYWDQIRGNNGFHQSAVALAAVVHDTLPETKDWLDFVFQPGAFVNQIPRRVTGGNVLFSMVNDVDRDGHGNEAGPGYNKLWLNTYLTVADALDGYDKYPAADLYENVKFRKMFQAMYPLTMLGRYTPSIGDSGTTGQPGIQVDKAQSIKAFERFGDPVYAQLAYMLNGNKTEGIHSDVYTANPNQVAADIEAVIAQHGPLDLDSTNLTGYGLAALRDGAAGTGADTRRAMWTYYGRTSGHGHRDMLNLGLYGFGIDLLPDLGYPEQANATDVNRFEWVNNTISHNTVMVDKKKQAAVWDGTPTLYDDSSMVKLFEAEAPKAYPQTELYKRTSAMVKVDEANSYVVDFFRVKGGSEHHFSFHAAEGPVTTEGLSLTAQPTGTYAGPGVEFGVRPANDSVTGSGYAGPGFHWLKNVERDNEPSAAFSVDYDVEDTWNVHPVDRDIHVRMTMLGELDDVALADGVPPRNKPGNPESLKYVVAHRSGLNLDSTFTSVIEPYENSRFISDISQASVSAAPGSVSADVYGVRAVKVQLANGRTDYVISSMNPDAAYVIDGKIRFQGSFGVYSENGGQPVFSYVNNGASIGRTGPEYAGYANTGVARLEGTVTDFTRELSLQNKLQVQLDLQDQQPGSLIGRSVYVRNDGQRNAVYLIKDVVPLGGGLYELDLGDITLIRSYASTTDLSQGFKYDVAPGNTFVIPLARQLMWPASITIVSPKTELTKNETVQLQVKGWYADGTEADLSGYELDWDSERPNIANVNGQSRLKAHNKGTTTISVEVEPADDDDDDDDNDESEGFEFKLGADLQITVK</sequence>
<dbReference type="Gene3D" id="2.70.98.70">
    <property type="match status" value="1"/>
</dbReference>
<dbReference type="Proteomes" id="UP000639396">
    <property type="component" value="Unassembled WGS sequence"/>
</dbReference>
<evidence type="ECO:0000313" key="9">
    <source>
        <dbReference type="Proteomes" id="UP000639396"/>
    </source>
</evidence>
<dbReference type="PANTHER" id="PTHR39210:SF1">
    <property type="entry name" value="HEPARIN-SULFATE LYASE"/>
    <property type="match status" value="1"/>
</dbReference>
<dbReference type="InterPro" id="IPR008964">
    <property type="entry name" value="Invasin/intimin_cell_adhesion"/>
</dbReference>
<keyword evidence="2 6" id="KW-0732">Signal</keyword>
<dbReference type="PANTHER" id="PTHR39210">
    <property type="entry name" value="HEPARIN-SULFATE LYASE"/>
    <property type="match status" value="1"/>
</dbReference>
<evidence type="ECO:0000256" key="6">
    <source>
        <dbReference type="SAM" id="SignalP"/>
    </source>
</evidence>
<accession>A0A927GYB9</accession>
<evidence type="ECO:0000256" key="5">
    <source>
        <dbReference type="SAM" id="MobiDB-lite"/>
    </source>
</evidence>
<gene>
    <name evidence="8" type="ORF">IDH45_05485</name>
</gene>
<keyword evidence="3" id="KW-0574">Periplasm</keyword>
<feature type="compositionally biased region" description="Acidic residues" evidence="5">
    <location>
        <begin position="1276"/>
        <end position="1292"/>
    </location>
</feature>
<organism evidence="8 9">
    <name type="scientific">Paenibacillus oceani</name>
    <dbReference type="NCBI Taxonomy" id="2772510"/>
    <lineage>
        <taxon>Bacteria</taxon>
        <taxon>Bacillati</taxon>
        <taxon>Bacillota</taxon>
        <taxon>Bacilli</taxon>
        <taxon>Bacillales</taxon>
        <taxon>Paenibacillaceae</taxon>
        <taxon>Paenibacillus</taxon>
    </lineage>
</organism>
<evidence type="ECO:0000256" key="3">
    <source>
        <dbReference type="ARBA" id="ARBA00022764"/>
    </source>
</evidence>
<feature type="domain" description="Heparinase II/III-like C-terminal" evidence="7">
    <location>
        <begin position="733"/>
        <end position="863"/>
    </location>
</feature>
<reference evidence="8" key="1">
    <citation type="submission" date="2020-09" db="EMBL/GenBank/DDBJ databases">
        <title>A novel bacterium of genus Paenibacillus, isolated from South China Sea.</title>
        <authorList>
            <person name="Huang H."/>
            <person name="Mo K."/>
            <person name="Hu Y."/>
        </authorList>
    </citation>
    <scope>NUCLEOTIDE SEQUENCE</scope>
    <source>
        <strain evidence="8">IB182363</strain>
    </source>
</reference>
<dbReference type="Pfam" id="PF07940">
    <property type="entry name" value="Hepar_II_III_C"/>
    <property type="match status" value="1"/>
</dbReference>
<dbReference type="SUPFAM" id="SSF48230">
    <property type="entry name" value="Chondroitin AC/alginate lyase"/>
    <property type="match status" value="1"/>
</dbReference>
<dbReference type="Gene3D" id="1.50.10.100">
    <property type="entry name" value="Chondroitin AC/alginate lyase"/>
    <property type="match status" value="1"/>
</dbReference>
<comment type="caution">
    <text evidence="8">The sequence shown here is derived from an EMBL/GenBank/DDBJ whole genome shotgun (WGS) entry which is preliminary data.</text>
</comment>
<evidence type="ECO:0000256" key="1">
    <source>
        <dbReference type="ARBA" id="ARBA00004418"/>
    </source>
</evidence>
<dbReference type="SUPFAM" id="SSF49373">
    <property type="entry name" value="Invasin/intimin cell-adhesion fragments"/>
    <property type="match status" value="1"/>
</dbReference>
<feature type="signal peptide" evidence="6">
    <location>
        <begin position="1"/>
        <end position="32"/>
    </location>
</feature>
<dbReference type="Gene3D" id="2.60.40.1080">
    <property type="match status" value="1"/>
</dbReference>
<dbReference type="GO" id="GO:0016829">
    <property type="term" value="F:lyase activity"/>
    <property type="evidence" value="ECO:0007669"/>
    <property type="project" value="UniProtKB-KW"/>
</dbReference>
<evidence type="ECO:0000256" key="4">
    <source>
        <dbReference type="ARBA" id="ARBA00023239"/>
    </source>
</evidence>
<dbReference type="InterPro" id="IPR008929">
    <property type="entry name" value="Chondroitin_lyas"/>
</dbReference>
<evidence type="ECO:0000313" key="8">
    <source>
        <dbReference type="EMBL" id="MBD2861440.1"/>
    </source>
</evidence>
<evidence type="ECO:0000256" key="2">
    <source>
        <dbReference type="ARBA" id="ARBA00022729"/>
    </source>
</evidence>
<name>A0A927GYB9_9BACL</name>
<feature type="region of interest" description="Disordered" evidence="5">
    <location>
        <begin position="1263"/>
        <end position="1294"/>
    </location>
</feature>